<evidence type="ECO:0000313" key="3">
    <source>
        <dbReference type="Proteomes" id="UP000664628"/>
    </source>
</evidence>
<sequence>MLPLTYTLPAFLNQLNTTTKVGDKVIFTDFTKGTPQYTEVTGGVKKKVSFQEILNYGTQIGGLAVNLINALKSPGTAAAASSSSGLSSAELMAANDLKAQADIDTKAKQRQYLIFGGIALLVIIAATIIFKSKK</sequence>
<reference evidence="2 3" key="1">
    <citation type="submission" date="2021-03" db="EMBL/GenBank/DDBJ databases">
        <title>Fibrella sp. HMF5405 genome sequencing and assembly.</title>
        <authorList>
            <person name="Kang H."/>
            <person name="Kim H."/>
            <person name="Bae S."/>
            <person name="Joh K."/>
        </authorList>
    </citation>
    <scope>NUCLEOTIDE SEQUENCE [LARGE SCALE GENOMIC DNA]</scope>
    <source>
        <strain evidence="2 3">HMF5405</strain>
    </source>
</reference>
<dbReference type="RefSeq" id="WP_207326921.1">
    <property type="nucleotide sequence ID" value="NZ_JAFMYW010000001.1"/>
</dbReference>
<accession>A0ABS3JCJ4</accession>
<keyword evidence="3" id="KW-1185">Reference proteome</keyword>
<gene>
    <name evidence="2" type="ORF">J2I46_00255</name>
</gene>
<proteinExistence type="predicted"/>
<evidence type="ECO:0000313" key="2">
    <source>
        <dbReference type="EMBL" id="MBO0946994.1"/>
    </source>
</evidence>
<protein>
    <submittedName>
        <fullName evidence="2">Uncharacterized protein</fullName>
    </submittedName>
</protein>
<keyword evidence="1" id="KW-0812">Transmembrane</keyword>
<keyword evidence="1" id="KW-1133">Transmembrane helix</keyword>
<name>A0ABS3JCJ4_9BACT</name>
<feature type="transmembrane region" description="Helical" evidence="1">
    <location>
        <begin position="112"/>
        <end position="130"/>
    </location>
</feature>
<dbReference type="EMBL" id="JAFMYW010000001">
    <property type="protein sequence ID" value="MBO0946994.1"/>
    <property type="molecule type" value="Genomic_DNA"/>
</dbReference>
<comment type="caution">
    <text evidence="2">The sequence shown here is derived from an EMBL/GenBank/DDBJ whole genome shotgun (WGS) entry which is preliminary data.</text>
</comment>
<organism evidence="2 3">
    <name type="scientific">Fibrella forsythiae</name>
    <dbReference type="NCBI Taxonomy" id="2817061"/>
    <lineage>
        <taxon>Bacteria</taxon>
        <taxon>Pseudomonadati</taxon>
        <taxon>Bacteroidota</taxon>
        <taxon>Cytophagia</taxon>
        <taxon>Cytophagales</taxon>
        <taxon>Spirosomataceae</taxon>
        <taxon>Fibrella</taxon>
    </lineage>
</organism>
<keyword evidence="1" id="KW-0472">Membrane</keyword>
<dbReference type="Proteomes" id="UP000664628">
    <property type="component" value="Unassembled WGS sequence"/>
</dbReference>
<evidence type="ECO:0000256" key="1">
    <source>
        <dbReference type="SAM" id="Phobius"/>
    </source>
</evidence>